<protein>
    <recommendedName>
        <fullName evidence="1">TIR domain-containing protein</fullName>
    </recommendedName>
</protein>
<dbReference type="Proteomes" id="UP001165089">
    <property type="component" value="Unassembled WGS sequence"/>
</dbReference>
<feature type="domain" description="TIR" evidence="1">
    <location>
        <begin position="3"/>
        <end position="102"/>
    </location>
</feature>
<sequence>MKVFISWSGTTSHKVALALRDWLPSVIQTLKPYVSSEDIDKGARWSSDIAGELDASSFGILCLTKDNIEAPWLNFEAGALSKSIDKSRVCPFLFRVDRSDVEGPVLQFQSTIHNHDDVLKLVKSLNNACQSDILDEIRLEKSFEVWWPRLQEALSSIPDQPSEPEYQPDQEESNVTQKQMKVLEEILELSRNNHKILRDPTSILPPGYVEEVFDRFGKSNHRSEPAALEDLYERCSMLLEHISLNRSNFEALHPELDKLIVLAERVESPLRWLMRRHVRPSRRPLFEKS</sequence>
<organism evidence="2 3">
    <name type="scientific">Geothrix rubra</name>
    <dbReference type="NCBI Taxonomy" id="2927977"/>
    <lineage>
        <taxon>Bacteria</taxon>
        <taxon>Pseudomonadati</taxon>
        <taxon>Acidobacteriota</taxon>
        <taxon>Holophagae</taxon>
        <taxon>Holophagales</taxon>
        <taxon>Holophagaceae</taxon>
        <taxon>Geothrix</taxon>
    </lineage>
</organism>
<dbReference type="InterPro" id="IPR035897">
    <property type="entry name" value="Toll_tir_struct_dom_sf"/>
</dbReference>
<comment type="caution">
    <text evidence="2">The sequence shown here is derived from an EMBL/GenBank/DDBJ whole genome shotgun (WGS) entry which is preliminary data.</text>
</comment>
<accession>A0ABQ5Q9T0</accession>
<name>A0ABQ5Q9T0_9BACT</name>
<evidence type="ECO:0000259" key="1">
    <source>
        <dbReference type="Pfam" id="PF13676"/>
    </source>
</evidence>
<dbReference type="EMBL" id="BSDD01000004">
    <property type="protein sequence ID" value="GLH70799.1"/>
    <property type="molecule type" value="Genomic_DNA"/>
</dbReference>
<keyword evidence="3" id="KW-1185">Reference proteome</keyword>
<evidence type="ECO:0000313" key="2">
    <source>
        <dbReference type="EMBL" id="GLH70799.1"/>
    </source>
</evidence>
<evidence type="ECO:0000313" key="3">
    <source>
        <dbReference type="Proteomes" id="UP001165089"/>
    </source>
</evidence>
<reference evidence="2 3" key="1">
    <citation type="journal article" date="2023" name="Antonie Van Leeuwenhoek">
        <title>Mesoterricola silvestris gen. nov., sp. nov., Mesoterricola sediminis sp. nov., Geothrix oryzae sp. nov., Geothrix edaphica sp. nov., Geothrix rubra sp. nov., and Geothrix limicola sp. nov., six novel members of Acidobacteriota isolated from soils.</title>
        <authorList>
            <person name="Itoh H."/>
            <person name="Sugisawa Y."/>
            <person name="Mise K."/>
            <person name="Xu Z."/>
            <person name="Kuniyasu M."/>
            <person name="Ushijima N."/>
            <person name="Kawano K."/>
            <person name="Kobayashi E."/>
            <person name="Shiratori Y."/>
            <person name="Masuda Y."/>
            <person name="Senoo K."/>
        </authorList>
    </citation>
    <scope>NUCLEOTIDE SEQUENCE [LARGE SCALE GENOMIC DNA]</scope>
    <source>
        <strain evidence="2 3">Red803</strain>
    </source>
</reference>
<dbReference type="RefSeq" id="WP_285726380.1">
    <property type="nucleotide sequence ID" value="NZ_BSDD01000004.1"/>
</dbReference>
<dbReference type="Gene3D" id="3.40.50.10140">
    <property type="entry name" value="Toll/interleukin-1 receptor homology (TIR) domain"/>
    <property type="match status" value="1"/>
</dbReference>
<dbReference type="SUPFAM" id="SSF52200">
    <property type="entry name" value="Toll/Interleukin receptor TIR domain"/>
    <property type="match status" value="1"/>
</dbReference>
<gene>
    <name evidence="2" type="ORF">GETHPA_23320</name>
</gene>
<dbReference type="Pfam" id="PF13676">
    <property type="entry name" value="TIR_2"/>
    <property type="match status" value="1"/>
</dbReference>
<dbReference type="InterPro" id="IPR000157">
    <property type="entry name" value="TIR_dom"/>
</dbReference>
<proteinExistence type="predicted"/>